<dbReference type="EMBL" id="DVMP01000052">
    <property type="protein sequence ID" value="HIU25380.1"/>
    <property type="molecule type" value="Genomic_DNA"/>
</dbReference>
<comment type="caution">
    <text evidence="20">The sequence shown here is derived from an EMBL/GenBank/DDBJ whole genome shotgun (WGS) entry which is preliminary data.</text>
</comment>
<dbReference type="GO" id="GO:0046677">
    <property type="term" value="P:response to antibiotic"/>
    <property type="evidence" value="ECO:0007669"/>
    <property type="project" value="UniProtKB-KW"/>
</dbReference>
<feature type="compositionally biased region" description="Low complexity" evidence="16">
    <location>
        <begin position="1"/>
        <end position="12"/>
    </location>
</feature>
<feature type="domain" description="Penicillin-binding protein transpeptidase" evidence="18">
    <location>
        <begin position="588"/>
        <end position="852"/>
    </location>
</feature>
<dbReference type="InterPro" id="IPR001460">
    <property type="entry name" value="PCN-bd_Tpept"/>
</dbReference>
<dbReference type="InterPro" id="IPR012338">
    <property type="entry name" value="Beta-lactam/transpept-like"/>
</dbReference>
<organism evidence="20 21">
    <name type="scientific">Candidatus Allocopromorpha excrementigallinarum</name>
    <dbReference type="NCBI Taxonomy" id="2840742"/>
    <lineage>
        <taxon>Bacteria</taxon>
        <taxon>Bacillati</taxon>
        <taxon>Bacillota</taxon>
        <taxon>Clostridia</taxon>
        <taxon>Eubacteriales</taxon>
        <taxon>Eubacteriaceae</taxon>
        <taxon>Eubacteriaceae incertae sedis</taxon>
        <taxon>Candidatus Allocopromorpha</taxon>
    </lineage>
</organism>
<keyword evidence="8" id="KW-0808">Transferase</keyword>
<keyword evidence="9" id="KW-0378">Hydrolase</keyword>
<dbReference type="EC" id="2.4.99.28" evidence="14"/>
<comment type="catalytic activity">
    <reaction evidence="13">
        <text>Preferential cleavage: (Ac)2-L-Lys-D-Ala-|-D-Ala. Also transpeptidation of peptidyl-alanyl moieties that are N-acyl substituents of D-alanine.</text>
        <dbReference type="EC" id="3.4.16.4"/>
    </reaction>
</comment>
<reference evidence="20" key="1">
    <citation type="submission" date="2020-10" db="EMBL/GenBank/DDBJ databases">
        <authorList>
            <person name="Gilroy R."/>
        </authorList>
    </citation>
    <scope>NUCLEOTIDE SEQUENCE</scope>
    <source>
        <strain evidence="20">ChiHcec3-6078</strain>
    </source>
</reference>
<comment type="function">
    <text evidence="1">Cell wall formation. Synthesis of cross-linked peptidoglycan from the lipid intermediates. The enzyme has a penicillin-insensitive transglycosylase N-terminal domain (formation of linear glycan strands) and a penicillin-sensitive transpeptidase C-terminal domain (cross-linking of the peptide subunits).</text>
</comment>
<evidence type="ECO:0000256" key="10">
    <source>
        <dbReference type="ARBA" id="ARBA00022968"/>
    </source>
</evidence>
<name>A0A9D1I1W3_9FIRM</name>
<feature type="region of interest" description="Disordered" evidence="16">
    <location>
        <begin position="603"/>
        <end position="630"/>
    </location>
</feature>
<evidence type="ECO:0000256" key="5">
    <source>
        <dbReference type="ARBA" id="ARBA00022645"/>
    </source>
</evidence>
<dbReference type="InterPro" id="IPR023346">
    <property type="entry name" value="Lysozyme-like_dom_sf"/>
</dbReference>
<dbReference type="Gene3D" id="3.40.710.10">
    <property type="entry name" value="DD-peptidase/beta-lactamase superfamily"/>
    <property type="match status" value="2"/>
</dbReference>
<dbReference type="PANTHER" id="PTHR32282">
    <property type="entry name" value="BINDING PROTEIN TRANSPEPTIDASE, PUTATIVE-RELATED"/>
    <property type="match status" value="1"/>
</dbReference>
<evidence type="ECO:0000256" key="1">
    <source>
        <dbReference type="ARBA" id="ARBA00002624"/>
    </source>
</evidence>
<keyword evidence="17" id="KW-1133">Transmembrane helix</keyword>
<evidence type="ECO:0000256" key="2">
    <source>
        <dbReference type="ARBA" id="ARBA00004401"/>
    </source>
</evidence>
<sequence>MAGNINNNGFNNNKDDIDDFFAQFDQPANSASSSASSEGRSSASGRRSSSGRKSGRGSSGRASSAGGGRSKPFSGRKKKGDSGKPEGKGKKTVKLLCLVFLALIMAAGIYVGIVFATAPDVDTDDIYSMLSQRSVMYDAEGNEIENLYFSDGNRTIVDYDDIPTDMVNAVVAIEDRNFWDHNGFNFVRMAGAVVDSVFGGGQISGTSTITQQLARNVYLSDIKSQRSISRKLMEAYCTIILEKNLSKEQIMEAYLNTISLGFNSYGVQAASQAYFSKNVQDLDTLECAALAALPQSPTSYALVVADYEGSNTGSLPTISSTDSVTYLYNGDISKTRRDSVLRNMESEGYITSQQCEEALADDLRNHIRIGVSSDADASSYFTDYAIDELTDDIIEEYGVSYADARDMIYTGGLEIYTTMDSNIQNILEEEFDEDSNFAGIAYVRRDGDGNILDSDGDVLLYDYSYYFNDDDQFTLSSDEYRRNDDGGITILAGNRLNIYETEVNGEPDVSIEFKGLYTREDGTFYFIEGGALSIPQGYKTVDGDGNAVISGQFFEDYPEFFVASGDDYIVNSNNYSLQQRVIQPQAASVIIENSTGEIKAMMGGRGTSGRRLHNRATSPRQPGSSIKPISVYGPALQMSFEYERDNQTMSLDDSDGSNWGEYITAGSIINDSPIQYNGRSWPRNVYSGYRGQMTLRHAVQQSVNTCAVKTYQQIGADYSSAMLKKVGVTTVAEEGNVNDLNPAALALGGMTEGISPLEMAGAYTTFPNGGVYKSPISYTRVLDSDGETIFEKTADEERVYNEGVAWIMTDILRTVVTSGGGSNAAISSQPVAGKTGTTTDQYDIWFCGFTPQYTCSLWMGNDINLDLTASSPFVASFWSEIMSRVCEGLPRESFFERPDNVETVNGEYYTTGTYSSVSMRSSTGSAESTQASTAASSAATTISQATEPPATQPSSSTPPATEPPAGTE</sequence>
<evidence type="ECO:0000256" key="14">
    <source>
        <dbReference type="ARBA" id="ARBA00044770"/>
    </source>
</evidence>
<feature type="domain" description="Glycosyl transferase family 51" evidence="19">
    <location>
        <begin position="142"/>
        <end position="303"/>
    </location>
</feature>
<evidence type="ECO:0000259" key="18">
    <source>
        <dbReference type="Pfam" id="PF00905"/>
    </source>
</evidence>
<dbReference type="Pfam" id="PF00905">
    <property type="entry name" value="Transpeptidase"/>
    <property type="match status" value="1"/>
</dbReference>
<dbReference type="Pfam" id="PF00912">
    <property type="entry name" value="Transgly"/>
    <property type="match status" value="1"/>
</dbReference>
<dbReference type="EC" id="3.4.16.4" evidence="3"/>
<evidence type="ECO:0000256" key="13">
    <source>
        <dbReference type="ARBA" id="ARBA00034000"/>
    </source>
</evidence>
<evidence type="ECO:0000256" key="4">
    <source>
        <dbReference type="ARBA" id="ARBA00018638"/>
    </source>
</evidence>
<keyword evidence="6" id="KW-0645">Protease</keyword>
<comment type="subcellular location">
    <subcellularLocation>
        <location evidence="2">Cell membrane</location>
        <topology evidence="2">Single-pass type II membrane protein</topology>
    </subcellularLocation>
</comment>
<dbReference type="InterPro" id="IPR001264">
    <property type="entry name" value="Glyco_trans_51"/>
</dbReference>
<dbReference type="InterPro" id="IPR036950">
    <property type="entry name" value="PBP_transglycosylase"/>
</dbReference>
<evidence type="ECO:0000256" key="12">
    <source>
        <dbReference type="ARBA" id="ARBA00023268"/>
    </source>
</evidence>
<evidence type="ECO:0000256" key="7">
    <source>
        <dbReference type="ARBA" id="ARBA00022676"/>
    </source>
</evidence>
<dbReference type="SUPFAM" id="SSF56601">
    <property type="entry name" value="beta-lactamase/transpeptidase-like"/>
    <property type="match status" value="1"/>
</dbReference>
<evidence type="ECO:0000313" key="21">
    <source>
        <dbReference type="Proteomes" id="UP000824090"/>
    </source>
</evidence>
<evidence type="ECO:0000259" key="19">
    <source>
        <dbReference type="Pfam" id="PF00912"/>
    </source>
</evidence>
<dbReference type="SUPFAM" id="SSF53955">
    <property type="entry name" value="Lysozyme-like"/>
    <property type="match status" value="1"/>
</dbReference>
<keyword evidence="5" id="KW-0121">Carboxypeptidase</keyword>
<comment type="catalytic activity">
    <reaction evidence="15">
        <text>[GlcNAc-(1-&gt;4)-Mur2Ac(oyl-L-Ala-gamma-D-Glu-L-Lys-D-Ala-D-Ala)](n)-di-trans,octa-cis-undecaprenyl diphosphate + beta-D-GlcNAc-(1-&gt;4)-Mur2Ac(oyl-L-Ala-gamma-D-Glu-L-Lys-D-Ala-D-Ala)-di-trans,octa-cis-undecaprenyl diphosphate = [GlcNAc-(1-&gt;4)-Mur2Ac(oyl-L-Ala-gamma-D-Glu-L-Lys-D-Ala-D-Ala)](n+1)-di-trans,octa-cis-undecaprenyl diphosphate + di-trans,octa-cis-undecaprenyl diphosphate + H(+)</text>
        <dbReference type="Rhea" id="RHEA:23708"/>
        <dbReference type="Rhea" id="RHEA-COMP:9602"/>
        <dbReference type="Rhea" id="RHEA-COMP:9603"/>
        <dbReference type="ChEBI" id="CHEBI:15378"/>
        <dbReference type="ChEBI" id="CHEBI:58405"/>
        <dbReference type="ChEBI" id="CHEBI:60033"/>
        <dbReference type="ChEBI" id="CHEBI:78435"/>
        <dbReference type="EC" id="2.4.99.28"/>
    </reaction>
</comment>
<dbReference type="GO" id="GO:0008955">
    <property type="term" value="F:peptidoglycan glycosyltransferase activity"/>
    <property type="evidence" value="ECO:0007669"/>
    <property type="project" value="UniProtKB-EC"/>
</dbReference>
<keyword evidence="17" id="KW-0472">Membrane</keyword>
<feature type="region of interest" description="Disordered" evidence="16">
    <location>
        <begin position="1"/>
        <end position="89"/>
    </location>
</feature>
<feature type="transmembrane region" description="Helical" evidence="17">
    <location>
        <begin position="95"/>
        <end position="118"/>
    </location>
</feature>
<feature type="region of interest" description="Disordered" evidence="16">
    <location>
        <begin position="919"/>
        <end position="968"/>
    </location>
</feature>
<evidence type="ECO:0000256" key="17">
    <source>
        <dbReference type="SAM" id="Phobius"/>
    </source>
</evidence>
<feature type="compositionally biased region" description="Low complexity" evidence="16">
    <location>
        <begin position="921"/>
        <end position="968"/>
    </location>
</feature>
<dbReference type="Gene3D" id="1.10.3810.10">
    <property type="entry name" value="Biosynthetic peptidoglycan transglycosylase-like"/>
    <property type="match status" value="1"/>
</dbReference>
<evidence type="ECO:0000256" key="11">
    <source>
        <dbReference type="ARBA" id="ARBA00023251"/>
    </source>
</evidence>
<dbReference type="PANTHER" id="PTHR32282:SF33">
    <property type="entry name" value="PEPTIDOGLYCAN GLYCOSYLTRANSFERASE"/>
    <property type="match status" value="1"/>
</dbReference>
<evidence type="ECO:0000256" key="8">
    <source>
        <dbReference type="ARBA" id="ARBA00022679"/>
    </source>
</evidence>
<keyword evidence="10" id="KW-0735">Signal-anchor</keyword>
<evidence type="ECO:0000256" key="6">
    <source>
        <dbReference type="ARBA" id="ARBA00022670"/>
    </source>
</evidence>
<feature type="compositionally biased region" description="Low complexity" evidence="16">
    <location>
        <begin position="20"/>
        <end position="48"/>
    </location>
</feature>
<keyword evidence="12" id="KW-0511">Multifunctional enzyme</keyword>
<evidence type="ECO:0000256" key="16">
    <source>
        <dbReference type="SAM" id="MobiDB-lite"/>
    </source>
</evidence>
<dbReference type="GO" id="GO:0008658">
    <property type="term" value="F:penicillin binding"/>
    <property type="evidence" value="ECO:0007669"/>
    <property type="project" value="InterPro"/>
</dbReference>
<keyword evidence="7" id="KW-0328">Glycosyltransferase</keyword>
<dbReference type="GO" id="GO:0009002">
    <property type="term" value="F:serine-type D-Ala-D-Ala carboxypeptidase activity"/>
    <property type="evidence" value="ECO:0007669"/>
    <property type="project" value="UniProtKB-EC"/>
</dbReference>
<gene>
    <name evidence="20" type="ORF">IAC50_02620</name>
</gene>
<evidence type="ECO:0000256" key="9">
    <source>
        <dbReference type="ARBA" id="ARBA00022801"/>
    </source>
</evidence>
<evidence type="ECO:0000256" key="15">
    <source>
        <dbReference type="ARBA" id="ARBA00049902"/>
    </source>
</evidence>
<dbReference type="GO" id="GO:0005886">
    <property type="term" value="C:plasma membrane"/>
    <property type="evidence" value="ECO:0007669"/>
    <property type="project" value="UniProtKB-SubCell"/>
</dbReference>
<dbReference type="AlphaFoldDB" id="A0A9D1I1W3"/>
<keyword evidence="17" id="KW-0812">Transmembrane</keyword>
<evidence type="ECO:0000256" key="3">
    <source>
        <dbReference type="ARBA" id="ARBA00012448"/>
    </source>
</evidence>
<accession>A0A9D1I1W3</accession>
<dbReference type="InterPro" id="IPR050396">
    <property type="entry name" value="Glycosyltr_51/Transpeptidase"/>
</dbReference>
<protein>
    <recommendedName>
        <fullName evidence="4">Penicillin-binding protein 1A</fullName>
        <ecNumber evidence="14">2.4.99.28</ecNumber>
        <ecNumber evidence="3">3.4.16.4</ecNumber>
    </recommendedName>
</protein>
<reference evidence="20" key="2">
    <citation type="journal article" date="2021" name="PeerJ">
        <title>Extensive microbial diversity within the chicken gut microbiome revealed by metagenomics and culture.</title>
        <authorList>
            <person name="Gilroy R."/>
            <person name="Ravi A."/>
            <person name="Getino M."/>
            <person name="Pursley I."/>
            <person name="Horton D.L."/>
            <person name="Alikhan N.F."/>
            <person name="Baker D."/>
            <person name="Gharbi K."/>
            <person name="Hall N."/>
            <person name="Watson M."/>
            <person name="Adriaenssens E.M."/>
            <person name="Foster-Nyarko E."/>
            <person name="Jarju S."/>
            <person name="Secka A."/>
            <person name="Antonio M."/>
            <person name="Oren A."/>
            <person name="Chaudhuri R.R."/>
            <person name="La Ragione R."/>
            <person name="Hildebrand F."/>
            <person name="Pallen M.J."/>
        </authorList>
    </citation>
    <scope>NUCLEOTIDE SEQUENCE</scope>
    <source>
        <strain evidence="20">ChiHcec3-6078</strain>
    </source>
</reference>
<evidence type="ECO:0000313" key="20">
    <source>
        <dbReference type="EMBL" id="HIU25380.1"/>
    </source>
</evidence>
<dbReference type="GO" id="GO:0006508">
    <property type="term" value="P:proteolysis"/>
    <property type="evidence" value="ECO:0007669"/>
    <property type="project" value="UniProtKB-KW"/>
</dbReference>
<feature type="compositionally biased region" description="Polar residues" evidence="16">
    <location>
        <begin position="615"/>
        <end position="624"/>
    </location>
</feature>
<proteinExistence type="predicted"/>
<dbReference type="Proteomes" id="UP000824090">
    <property type="component" value="Unassembled WGS sequence"/>
</dbReference>
<keyword evidence="11" id="KW-0046">Antibiotic resistance</keyword>
<feature type="compositionally biased region" description="Basic and acidic residues" evidence="16">
    <location>
        <begin position="80"/>
        <end position="89"/>
    </location>
</feature>